<protein>
    <submittedName>
        <fullName evidence="1">Uncharacterized protein</fullName>
    </submittedName>
</protein>
<accession>A0A8R1XP98</accession>
<name>A0A8R1XP98_ONCVO</name>
<organism evidence="1 2">
    <name type="scientific">Onchocerca volvulus</name>
    <dbReference type="NCBI Taxonomy" id="6282"/>
    <lineage>
        <taxon>Eukaryota</taxon>
        <taxon>Metazoa</taxon>
        <taxon>Ecdysozoa</taxon>
        <taxon>Nematoda</taxon>
        <taxon>Chromadorea</taxon>
        <taxon>Rhabditida</taxon>
        <taxon>Spirurina</taxon>
        <taxon>Spiruromorpha</taxon>
        <taxon>Filarioidea</taxon>
        <taxon>Onchocercidae</taxon>
        <taxon>Onchocerca</taxon>
    </lineage>
</organism>
<dbReference type="AlphaFoldDB" id="A0A8R1XP98"/>
<dbReference type="EnsemblMetazoa" id="OVOC11065.1">
    <property type="protein sequence ID" value="OVOC11065.1"/>
    <property type="gene ID" value="WBGene00247874"/>
</dbReference>
<proteinExistence type="predicted"/>
<reference evidence="1" key="2">
    <citation type="submission" date="2022-06" db="UniProtKB">
        <authorList>
            <consortium name="EnsemblMetazoa"/>
        </authorList>
    </citation>
    <scope>IDENTIFICATION</scope>
</reference>
<sequence length="88" mass="10541">MHFRPCLSCKPLIRKNQIIFRRPKYNLIHVKEKSRNWIIQKHFTDNNQIVTILMIQTLYYAIPEKNESNGLPRTFLKTPDKIAKPFAM</sequence>
<dbReference type="EMBL" id="CMVM020000346">
    <property type="status" value="NOT_ANNOTATED_CDS"/>
    <property type="molecule type" value="Genomic_DNA"/>
</dbReference>
<dbReference type="Proteomes" id="UP000024404">
    <property type="component" value="Unassembled WGS sequence"/>
</dbReference>
<keyword evidence="2" id="KW-1185">Reference proteome</keyword>
<reference evidence="2" key="1">
    <citation type="submission" date="2013-10" db="EMBL/GenBank/DDBJ databases">
        <title>Genome sequencing of Onchocerca volvulus.</title>
        <authorList>
            <person name="Cotton J."/>
            <person name="Tsai J."/>
            <person name="Stanley E."/>
            <person name="Tracey A."/>
            <person name="Holroyd N."/>
            <person name="Lustigman S."/>
            <person name="Berriman M."/>
        </authorList>
    </citation>
    <scope>NUCLEOTIDE SEQUENCE</scope>
</reference>
<evidence type="ECO:0000313" key="1">
    <source>
        <dbReference type="EnsemblMetazoa" id="OVOC11065.1"/>
    </source>
</evidence>
<evidence type="ECO:0000313" key="2">
    <source>
        <dbReference type="Proteomes" id="UP000024404"/>
    </source>
</evidence>